<evidence type="ECO:0000313" key="1">
    <source>
        <dbReference type="EMBL" id="VEN62279.1"/>
    </source>
</evidence>
<sequence length="107" mass="12482">MTEIGHYNLQPFHLKQIESKGRETEILQLTAQNLVKPRTATYTTRAKKIEAENWEKSHLAYGDMNRILTAPQKQRKAPIYDPIARSIAEYISNNVPERLHNLPWLRS</sequence>
<organism evidence="1 2">
    <name type="scientific">Callosobruchus maculatus</name>
    <name type="common">Southern cowpea weevil</name>
    <name type="synonym">Pulse bruchid</name>
    <dbReference type="NCBI Taxonomy" id="64391"/>
    <lineage>
        <taxon>Eukaryota</taxon>
        <taxon>Metazoa</taxon>
        <taxon>Ecdysozoa</taxon>
        <taxon>Arthropoda</taxon>
        <taxon>Hexapoda</taxon>
        <taxon>Insecta</taxon>
        <taxon>Pterygota</taxon>
        <taxon>Neoptera</taxon>
        <taxon>Endopterygota</taxon>
        <taxon>Coleoptera</taxon>
        <taxon>Polyphaga</taxon>
        <taxon>Cucujiformia</taxon>
        <taxon>Chrysomeloidea</taxon>
        <taxon>Chrysomelidae</taxon>
        <taxon>Bruchinae</taxon>
        <taxon>Bruchini</taxon>
        <taxon>Callosobruchus</taxon>
    </lineage>
</organism>
<name>A0A653DSF7_CALMS</name>
<reference evidence="1 2" key="1">
    <citation type="submission" date="2019-01" db="EMBL/GenBank/DDBJ databases">
        <authorList>
            <person name="Sayadi A."/>
        </authorList>
    </citation>
    <scope>NUCLEOTIDE SEQUENCE [LARGE SCALE GENOMIC DNA]</scope>
</reference>
<keyword evidence="2" id="KW-1185">Reference proteome</keyword>
<dbReference type="OrthoDB" id="193931at2759"/>
<dbReference type="Proteomes" id="UP000410492">
    <property type="component" value="Unassembled WGS sequence"/>
</dbReference>
<protein>
    <submittedName>
        <fullName evidence="1">Uncharacterized protein</fullName>
    </submittedName>
</protein>
<accession>A0A653DSF7</accession>
<dbReference type="AlphaFoldDB" id="A0A653DSF7"/>
<evidence type="ECO:0000313" key="2">
    <source>
        <dbReference type="Proteomes" id="UP000410492"/>
    </source>
</evidence>
<dbReference type="EMBL" id="CAACVG010013701">
    <property type="protein sequence ID" value="VEN62279.1"/>
    <property type="molecule type" value="Genomic_DNA"/>
</dbReference>
<gene>
    <name evidence="1" type="ORF">CALMAC_LOCUS19423</name>
</gene>
<proteinExistence type="predicted"/>